<dbReference type="InterPro" id="IPR036909">
    <property type="entry name" value="Cyt_c-like_dom_sf"/>
</dbReference>
<feature type="signal peptide" evidence="7">
    <location>
        <begin position="1"/>
        <end position="22"/>
    </location>
</feature>
<keyword evidence="10" id="KW-1185">Reference proteome</keyword>
<keyword evidence="4" id="KW-0249">Electron transport</keyword>
<dbReference type="InterPro" id="IPR009056">
    <property type="entry name" value="Cyt_c-like_dom"/>
</dbReference>
<dbReference type="Proteomes" id="UP001528672">
    <property type="component" value="Unassembled WGS sequence"/>
</dbReference>
<proteinExistence type="predicted"/>
<dbReference type="InterPro" id="IPR050597">
    <property type="entry name" value="Cytochrome_c_Oxidase_Subunit"/>
</dbReference>
<dbReference type="PROSITE" id="PS51007">
    <property type="entry name" value="CYTC"/>
    <property type="match status" value="1"/>
</dbReference>
<reference evidence="9 10" key="1">
    <citation type="submission" date="2023-02" db="EMBL/GenBank/DDBJ databases">
        <title>Bacterial whole genome sequence for Curvibacter sp. HBC28.</title>
        <authorList>
            <person name="Le V."/>
            <person name="Ko S.-R."/>
            <person name="Ahn C.-Y."/>
            <person name="Oh H.-M."/>
        </authorList>
    </citation>
    <scope>NUCLEOTIDE SEQUENCE [LARGE SCALE GENOMIC DNA]</scope>
    <source>
        <strain evidence="9 10">HBC28</strain>
    </source>
</reference>
<dbReference type="Pfam" id="PF13442">
    <property type="entry name" value="Cytochrome_CBB3"/>
    <property type="match status" value="1"/>
</dbReference>
<dbReference type="PANTHER" id="PTHR33751:SF1">
    <property type="entry name" value="CBB3-TYPE CYTOCHROME C OXIDASE SUBUNIT FIXP"/>
    <property type="match status" value="1"/>
</dbReference>
<evidence type="ECO:0000313" key="9">
    <source>
        <dbReference type="EMBL" id="MDD0817074.1"/>
    </source>
</evidence>
<dbReference type="InterPro" id="IPR008168">
    <property type="entry name" value="Cyt_C_IC"/>
</dbReference>
<evidence type="ECO:0000313" key="10">
    <source>
        <dbReference type="Proteomes" id="UP001528672"/>
    </source>
</evidence>
<accession>A0ABT5MKI0</accession>
<gene>
    <name evidence="9" type="ORF">PSQ39_20745</name>
</gene>
<comment type="caution">
    <text evidence="9">The sequence shown here is derived from an EMBL/GenBank/DDBJ whole genome shotgun (WGS) entry which is preliminary data.</text>
</comment>
<dbReference type="Gene3D" id="1.10.760.10">
    <property type="entry name" value="Cytochrome c-like domain"/>
    <property type="match status" value="1"/>
</dbReference>
<keyword evidence="1" id="KW-0813">Transport</keyword>
<keyword evidence="2 6" id="KW-0349">Heme</keyword>
<keyword evidence="3 6" id="KW-0479">Metal-binding</keyword>
<evidence type="ECO:0000256" key="3">
    <source>
        <dbReference type="ARBA" id="ARBA00022723"/>
    </source>
</evidence>
<evidence type="ECO:0000256" key="7">
    <source>
        <dbReference type="SAM" id="SignalP"/>
    </source>
</evidence>
<dbReference type="PANTHER" id="PTHR33751">
    <property type="entry name" value="CBB3-TYPE CYTOCHROME C OXIDASE SUBUNIT FIXP"/>
    <property type="match status" value="1"/>
</dbReference>
<evidence type="ECO:0000259" key="8">
    <source>
        <dbReference type="PROSITE" id="PS51007"/>
    </source>
</evidence>
<sequence length="111" mass="11393">MRGAAAWLLGAAALTGAGAVLAQNASELASQRGRQLFNQGAPACALCHTLKDAGATGEIGPVLDELQPEADRVLRALRQGVGVMPSFAGRLNEADLQALAQYVARASRGQP</sequence>
<dbReference type="EMBL" id="JAQSIO010000013">
    <property type="protein sequence ID" value="MDD0817074.1"/>
    <property type="molecule type" value="Genomic_DNA"/>
</dbReference>
<keyword evidence="7" id="KW-0732">Signal</keyword>
<keyword evidence="5 6" id="KW-0408">Iron</keyword>
<dbReference type="PRINTS" id="PR00605">
    <property type="entry name" value="CYTCHROMECIC"/>
</dbReference>
<evidence type="ECO:0000256" key="4">
    <source>
        <dbReference type="ARBA" id="ARBA00022982"/>
    </source>
</evidence>
<protein>
    <submittedName>
        <fullName evidence="9">Cytochrome c</fullName>
    </submittedName>
</protein>
<name>A0ABT5MKI0_9BURK</name>
<feature type="domain" description="Cytochrome c" evidence="8">
    <location>
        <begin position="28"/>
        <end position="107"/>
    </location>
</feature>
<evidence type="ECO:0000256" key="5">
    <source>
        <dbReference type="ARBA" id="ARBA00023004"/>
    </source>
</evidence>
<evidence type="ECO:0000256" key="2">
    <source>
        <dbReference type="ARBA" id="ARBA00022617"/>
    </source>
</evidence>
<evidence type="ECO:0000256" key="1">
    <source>
        <dbReference type="ARBA" id="ARBA00022448"/>
    </source>
</evidence>
<dbReference type="SUPFAM" id="SSF46626">
    <property type="entry name" value="Cytochrome c"/>
    <property type="match status" value="1"/>
</dbReference>
<feature type="chain" id="PRO_5046822503" evidence="7">
    <location>
        <begin position="23"/>
        <end position="111"/>
    </location>
</feature>
<organism evidence="9 10">
    <name type="scientific">Curvibacter microcysteis</name>
    <dbReference type="NCBI Taxonomy" id="3026419"/>
    <lineage>
        <taxon>Bacteria</taxon>
        <taxon>Pseudomonadati</taxon>
        <taxon>Pseudomonadota</taxon>
        <taxon>Betaproteobacteria</taxon>
        <taxon>Burkholderiales</taxon>
        <taxon>Comamonadaceae</taxon>
        <taxon>Curvibacter</taxon>
    </lineage>
</organism>
<evidence type="ECO:0000256" key="6">
    <source>
        <dbReference type="PROSITE-ProRule" id="PRU00433"/>
    </source>
</evidence>